<dbReference type="EMBL" id="KY523104">
    <property type="protein sequence ID" value="QKU34942.1"/>
    <property type="molecule type" value="Genomic_DNA"/>
</dbReference>
<proteinExistence type="predicted"/>
<dbReference type="RefSeq" id="YP_010781595.1">
    <property type="nucleotide sequence ID" value="NC_075039.1"/>
</dbReference>
<dbReference type="GeneID" id="80518359"/>
<accession>A0A6N1NXP5</accession>
<organism evidence="1">
    <name type="scientific">Tupanvirus soda lake</name>
    <dbReference type="NCBI Taxonomy" id="2126985"/>
    <lineage>
        <taxon>Viruses</taxon>
        <taxon>Varidnaviria</taxon>
        <taxon>Bamfordvirae</taxon>
        <taxon>Nucleocytoviricota</taxon>
        <taxon>Megaviricetes</taxon>
        <taxon>Imitervirales</taxon>
        <taxon>Mimiviridae</taxon>
        <taxon>Megamimivirinae</taxon>
        <taxon>Tupanvirus</taxon>
        <taxon>Tupanvirus salinum</taxon>
    </lineage>
</organism>
<reference evidence="1" key="1">
    <citation type="submission" date="2017-01" db="EMBL/GenBank/DDBJ databases">
        <authorList>
            <person name="Assis F.L."/>
            <person name="Abrahao J.S."/>
            <person name="Silva L."/>
            <person name="Khalil J.B."/>
            <person name="Rodrigues R."/>
            <person name="Silva L.S."/>
            <person name="Arantes T."/>
            <person name="Boratto P."/>
            <person name="Andrade M."/>
            <person name="Kroon E.G."/>
            <person name="Ribeiro B."/>
            <person name="Bergier I."/>
            <person name="Seligmann H."/>
            <person name="Ghigo E."/>
            <person name="Colson P."/>
            <person name="Levasseur A."/>
            <person name="Raoult D."/>
            <person name="Scola B.L."/>
        </authorList>
    </citation>
    <scope>NUCLEOTIDE SEQUENCE</scope>
    <source>
        <strain evidence="1">Soda lake</strain>
    </source>
</reference>
<dbReference type="KEGG" id="vg:80518359"/>
<evidence type="ECO:0000313" key="1">
    <source>
        <dbReference type="EMBL" id="QKU34942.1"/>
    </source>
</evidence>
<protein>
    <submittedName>
        <fullName evidence="1">Putative orfan</fullName>
    </submittedName>
</protein>
<reference evidence="1" key="2">
    <citation type="journal article" date="2018" name="Nat. Commun.">
        <title>Tailed giant Tupanvirus possesses the most complete translational apparatus of the known virosphere.</title>
        <authorList>
            <person name="Abrahao J."/>
            <person name="Silva L."/>
            <person name="Silva L.S."/>
            <person name="Khalil J.Y.B."/>
            <person name="Rodrigues R."/>
            <person name="Arantes T."/>
            <person name="Assis F."/>
            <person name="Boratto P."/>
            <person name="Andrade M."/>
            <person name="Kroon E.G."/>
            <person name="Ribeiro B."/>
            <person name="Bergier I."/>
            <person name="Seligmann H."/>
            <person name="Ghigo E."/>
            <person name="Colson P."/>
            <person name="Levasseur A."/>
            <person name="Kroemer G."/>
            <person name="Raoult D."/>
            <person name="La Scola B."/>
        </authorList>
    </citation>
    <scope>NUCLEOTIDE SEQUENCE [LARGE SCALE GENOMIC DNA]</scope>
    <source>
        <strain evidence="1">Soda lake</strain>
    </source>
</reference>
<name>A0A6N1NXP5_9VIRU</name>
<sequence>MEDILEINNRDTTQIFGHTESHTGCILHVDINGTNIFIDVLKCVRNTEKTNVTLYDTNLKSGMEIVFSDKKRLLIVDVPSTVFDNFQCFVSEMTIGLAINCFVNDFTKECEYVSQWYIDSIKGIIYCVAKYKKNYKKNIESSIVGIGYLPKEIDTSICESEFKNKLYISCKNFIDAINKCKINKCKYVCISFEKECMIFKKWFKNSNTTKTLYETKNIKCKKGTKFIGSYVYALDDLLQLKKLLRIAEKYIFSIDDNGVLRCIYIFDEGIKVDSYTKPYSVKPRTINSLFDICLAKIINISCPCDIHRICNIFLEQPFKFQKFKYHSFRSAPTYLRQLQFKTKDRLDLLK</sequence>